<evidence type="ECO:0000313" key="2">
    <source>
        <dbReference type="Proteomes" id="UP001497382"/>
    </source>
</evidence>
<dbReference type="Proteomes" id="UP001497382">
    <property type="component" value="Unassembled WGS sequence"/>
</dbReference>
<dbReference type="AlphaFoldDB" id="A0AAV1ZF81"/>
<reference evidence="1 2" key="1">
    <citation type="submission" date="2024-04" db="EMBL/GenBank/DDBJ databases">
        <authorList>
            <person name="Rising A."/>
            <person name="Reimegard J."/>
            <person name="Sonavane S."/>
            <person name="Akerstrom W."/>
            <person name="Nylinder S."/>
            <person name="Hedman E."/>
            <person name="Kallberg Y."/>
        </authorList>
    </citation>
    <scope>NUCLEOTIDE SEQUENCE [LARGE SCALE GENOMIC DNA]</scope>
</reference>
<accession>A0AAV1ZF81</accession>
<organism evidence="1 2">
    <name type="scientific">Larinioides sclopetarius</name>
    <dbReference type="NCBI Taxonomy" id="280406"/>
    <lineage>
        <taxon>Eukaryota</taxon>
        <taxon>Metazoa</taxon>
        <taxon>Ecdysozoa</taxon>
        <taxon>Arthropoda</taxon>
        <taxon>Chelicerata</taxon>
        <taxon>Arachnida</taxon>
        <taxon>Araneae</taxon>
        <taxon>Araneomorphae</taxon>
        <taxon>Entelegynae</taxon>
        <taxon>Araneoidea</taxon>
        <taxon>Araneidae</taxon>
        <taxon>Larinioides</taxon>
    </lineage>
</organism>
<gene>
    <name evidence="1" type="ORF">LARSCL_LOCUS5132</name>
</gene>
<sequence length="461" mass="54365">MEALEDRMLGNIFQNSSVHDSEFHTLYFKAGRKLLEFEDKSNAEYLNRYYKIFRNYFNVFFIIHLNPDHPDHDSDTVKLLKESLYYRIIYVLKNSPILSSAVAFHFQNVLKEDFSYTKRIIKKEIIKICSVGGGAASDVVAVVKILDSLANAMDKQLDFRITVLDSDVNWKITCLTVLSCLKNFHGATWKINFVQVDISDRKNYSTEVIKSIQEADIILMAMLLLDFKNTNLDPMETTKNVSELMKCKSMFFLLDYSLIEYIRYCFGLSGETKNLHLIYENLSDIHVSVEAENFFERYKKHFTNLRCNSYIPVFVRAWVKTSTREISGTSRDLLHRYKKSIEIHDLKPIFLELGFFENWLIKYANRKRKAVQSERFIKEILQEKRQRRIFFMNKLSESKERLESARKKLIGEDVGEQHGTDEIDEEAWEKFVGQKKECSQVKRYAYESLIFDKELPDFFNK</sequence>
<evidence type="ECO:0000313" key="1">
    <source>
        <dbReference type="EMBL" id="CAL1270145.1"/>
    </source>
</evidence>
<proteinExistence type="predicted"/>
<comment type="caution">
    <text evidence="1">The sequence shown here is derived from an EMBL/GenBank/DDBJ whole genome shotgun (WGS) entry which is preliminary data.</text>
</comment>
<name>A0AAV1ZF81_9ARAC</name>
<dbReference type="EMBL" id="CAXIEN010000046">
    <property type="protein sequence ID" value="CAL1270145.1"/>
    <property type="molecule type" value="Genomic_DNA"/>
</dbReference>
<protein>
    <submittedName>
        <fullName evidence="1">Uncharacterized protein</fullName>
    </submittedName>
</protein>
<keyword evidence="2" id="KW-1185">Reference proteome</keyword>